<feature type="non-terminal residue" evidence="1">
    <location>
        <position position="1"/>
    </location>
</feature>
<name>A0A357VNA1_9THEO</name>
<comment type="caution">
    <text evidence="1">The sequence shown here is derived from an EMBL/GenBank/DDBJ whole genome shotgun (WGS) entry which is preliminary data.</text>
</comment>
<organism evidence="1 2">
    <name type="scientific">Caldanaerobacter subterraneus</name>
    <dbReference type="NCBI Taxonomy" id="911092"/>
    <lineage>
        <taxon>Bacteria</taxon>
        <taxon>Bacillati</taxon>
        <taxon>Bacillota</taxon>
        <taxon>Clostridia</taxon>
        <taxon>Thermoanaerobacterales</taxon>
        <taxon>Thermoanaerobacteraceae</taxon>
        <taxon>Caldanaerobacter</taxon>
    </lineage>
</organism>
<reference evidence="1 2" key="1">
    <citation type="journal article" date="2018" name="Nat. Biotechnol.">
        <title>A standardized bacterial taxonomy based on genome phylogeny substantially revises the tree of life.</title>
        <authorList>
            <person name="Parks D.H."/>
            <person name="Chuvochina M."/>
            <person name="Waite D.W."/>
            <person name="Rinke C."/>
            <person name="Skarshewski A."/>
            <person name="Chaumeil P.A."/>
            <person name="Hugenholtz P."/>
        </authorList>
    </citation>
    <scope>NUCLEOTIDE SEQUENCE [LARGE SCALE GENOMIC DNA]</scope>
    <source>
        <strain evidence="1">UBA12544</strain>
    </source>
</reference>
<evidence type="ECO:0000313" key="2">
    <source>
        <dbReference type="Proteomes" id="UP000264445"/>
    </source>
</evidence>
<gene>
    <name evidence="1" type="ORF">DEA61_07950</name>
</gene>
<protein>
    <submittedName>
        <fullName evidence="1">Stage II sporulation protein R</fullName>
    </submittedName>
</protein>
<accession>A0A357VNA1</accession>
<dbReference type="Proteomes" id="UP000264445">
    <property type="component" value="Unassembled WGS sequence"/>
</dbReference>
<evidence type="ECO:0000313" key="1">
    <source>
        <dbReference type="EMBL" id="HBT49742.1"/>
    </source>
</evidence>
<sequence length="59" mass="6865">PPLCIVDAKHGFTDEKTAEEIMKYLVSEDKEKFDRSKVKFKIAELIEKYYSKLKMALAP</sequence>
<dbReference type="AlphaFoldDB" id="A0A357VNA1"/>
<proteinExistence type="predicted"/>
<dbReference type="EMBL" id="DOLB01000114">
    <property type="protein sequence ID" value="HBT49742.1"/>
    <property type="molecule type" value="Genomic_DNA"/>
</dbReference>